<accession>A0A5J6V646</accession>
<sequence length="313" mass="33357">MPRYVVRRLLAAIPTLLGVTVILFVALRLLPGDPVSVLIGVSQGSDEVADALREQFGLDDPPFIQYLHFLGSIFTGDLGTSYVTRQTVGSMIASQIAPTLILASAAALVSAVVGISLGALAAIQRDRWPDTLIRVLSLVFTAMPNFWLGLVFIVIFAFGLRLLPATGTDGLKFLILPAITLGLSASGVIARVVRNSLIETMDDSFVLALYAKGLRPRVVMVKHVLRNAVIPAVTVLGLQLGALIAGAVIVETVFARRGLGQVLVQAVANNDFPVIQGVVLVIAVIYIVINIVVDLSYAYIDPRVRSAVVGARR</sequence>
<dbReference type="KEGG" id="serw:FY030_12885"/>
<dbReference type="AlphaFoldDB" id="A0A5J6V646"/>
<evidence type="ECO:0000256" key="5">
    <source>
        <dbReference type="ARBA" id="ARBA00022989"/>
    </source>
</evidence>
<feature type="transmembrane region" description="Helical" evidence="7">
    <location>
        <begin position="9"/>
        <end position="30"/>
    </location>
</feature>
<keyword evidence="5 7" id="KW-1133">Transmembrane helix</keyword>
<protein>
    <submittedName>
        <fullName evidence="9">ABC transporter permease</fullName>
    </submittedName>
</protein>
<dbReference type="Pfam" id="PF19300">
    <property type="entry name" value="BPD_transp_1_N"/>
    <property type="match status" value="1"/>
</dbReference>
<keyword evidence="4 7" id="KW-0812">Transmembrane</keyword>
<dbReference type="GO" id="GO:0055085">
    <property type="term" value="P:transmembrane transport"/>
    <property type="evidence" value="ECO:0007669"/>
    <property type="project" value="InterPro"/>
</dbReference>
<feature type="domain" description="ABC transmembrane type-1" evidence="8">
    <location>
        <begin position="96"/>
        <end position="297"/>
    </location>
</feature>
<name>A0A5J6V646_9MICO</name>
<feature type="transmembrane region" description="Helical" evidence="7">
    <location>
        <begin position="171"/>
        <end position="193"/>
    </location>
</feature>
<dbReference type="InterPro" id="IPR035906">
    <property type="entry name" value="MetI-like_sf"/>
</dbReference>
<gene>
    <name evidence="9" type="ORF">FY030_12885</name>
</gene>
<dbReference type="GO" id="GO:0005886">
    <property type="term" value="C:plasma membrane"/>
    <property type="evidence" value="ECO:0007669"/>
    <property type="project" value="UniProtKB-SubCell"/>
</dbReference>
<keyword evidence="3" id="KW-1003">Cell membrane</keyword>
<evidence type="ECO:0000256" key="6">
    <source>
        <dbReference type="ARBA" id="ARBA00023136"/>
    </source>
</evidence>
<feature type="transmembrane region" description="Helical" evidence="7">
    <location>
        <begin position="274"/>
        <end position="293"/>
    </location>
</feature>
<organism evidence="9 10">
    <name type="scientific">Ornithinimicrobium pratense</name>
    <dbReference type="NCBI Taxonomy" id="2593973"/>
    <lineage>
        <taxon>Bacteria</taxon>
        <taxon>Bacillati</taxon>
        <taxon>Actinomycetota</taxon>
        <taxon>Actinomycetes</taxon>
        <taxon>Micrococcales</taxon>
        <taxon>Ornithinimicrobiaceae</taxon>
        <taxon>Ornithinimicrobium</taxon>
    </lineage>
</organism>
<dbReference type="OrthoDB" id="5169641at2"/>
<proteinExistence type="inferred from homology"/>
<dbReference type="PANTHER" id="PTHR43163">
    <property type="entry name" value="DIPEPTIDE TRANSPORT SYSTEM PERMEASE PROTEIN DPPB-RELATED"/>
    <property type="match status" value="1"/>
</dbReference>
<dbReference type="CDD" id="cd06261">
    <property type="entry name" value="TM_PBP2"/>
    <property type="match status" value="1"/>
</dbReference>
<feature type="transmembrane region" description="Helical" evidence="7">
    <location>
        <begin position="135"/>
        <end position="159"/>
    </location>
</feature>
<keyword evidence="6 7" id="KW-0472">Membrane</keyword>
<keyword evidence="2 7" id="KW-0813">Transport</keyword>
<dbReference type="Gene3D" id="1.10.3720.10">
    <property type="entry name" value="MetI-like"/>
    <property type="match status" value="1"/>
</dbReference>
<dbReference type="Proteomes" id="UP000326546">
    <property type="component" value="Chromosome"/>
</dbReference>
<reference evidence="9 10" key="1">
    <citation type="submission" date="2019-09" db="EMBL/GenBank/DDBJ databases">
        <title>Serinicoccus pratensis sp. nov., isolated from meadow soil.</title>
        <authorList>
            <person name="Zhang W."/>
        </authorList>
    </citation>
    <scope>NUCLEOTIDE SEQUENCE [LARGE SCALE GENOMIC DNA]</scope>
    <source>
        <strain evidence="9 10">W204</strain>
    </source>
</reference>
<dbReference type="Pfam" id="PF00528">
    <property type="entry name" value="BPD_transp_1"/>
    <property type="match status" value="1"/>
</dbReference>
<evidence type="ECO:0000256" key="1">
    <source>
        <dbReference type="ARBA" id="ARBA00004651"/>
    </source>
</evidence>
<evidence type="ECO:0000259" key="8">
    <source>
        <dbReference type="PROSITE" id="PS50928"/>
    </source>
</evidence>
<feature type="transmembrane region" description="Helical" evidence="7">
    <location>
        <begin position="100"/>
        <end position="123"/>
    </location>
</feature>
<dbReference type="PROSITE" id="PS50928">
    <property type="entry name" value="ABC_TM1"/>
    <property type="match status" value="1"/>
</dbReference>
<feature type="transmembrane region" description="Helical" evidence="7">
    <location>
        <begin position="229"/>
        <end position="254"/>
    </location>
</feature>
<dbReference type="InterPro" id="IPR000515">
    <property type="entry name" value="MetI-like"/>
</dbReference>
<dbReference type="InterPro" id="IPR045621">
    <property type="entry name" value="BPD_transp_1_N"/>
</dbReference>
<evidence type="ECO:0000256" key="7">
    <source>
        <dbReference type="RuleBase" id="RU363032"/>
    </source>
</evidence>
<comment type="similarity">
    <text evidence="7">Belongs to the binding-protein-dependent transport system permease family.</text>
</comment>
<dbReference type="EMBL" id="CP044427">
    <property type="protein sequence ID" value="QFG69480.1"/>
    <property type="molecule type" value="Genomic_DNA"/>
</dbReference>
<evidence type="ECO:0000256" key="4">
    <source>
        <dbReference type="ARBA" id="ARBA00022692"/>
    </source>
</evidence>
<dbReference type="PANTHER" id="PTHR43163:SF6">
    <property type="entry name" value="DIPEPTIDE TRANSPORT SYSTEM PERMEASE PROTEIN DPPB-RELATED"/>
    <property type="match status" value="1"/>
</dbReference>
<evidence type="ECO:0000256" key="3">
    <source>
        <dbReference type="ARBA" id="ARBA00022475"/>
    </source>
</evidence>
<dbReference type="RefSeq" id="WP_158061854.1">
    <property type="nucleotide sequence ID" value="NZ_CP044427.1"/>
</dbReference>
<keyword evidence="10" id="KW-1185">Reference proteome</keyword>
<evidence type="ECO:0000313" key="10">
    <source>
        <dbReference type="Proteomes" id="UP000326546"/>
    </source>
</evidence>
<evidence type="ECO:0000313" key="9">
    <source>
        <dbReference type="EMBL" id="QFG69480.1"/>
    </source>
</evidence>
<evidence type="ECO:0000256" key="2">
    <source>
        <dbReference type="ARBA" id="ARBA00022448"/>
    </source>
</evidence>
<dbReference type="SUPFAM" id="SSF161098">
    <property type="entry name" value="MetI-like"/>
    <property type="match status" value="1"/>
</dbReference>
<comment type="subcellular location">
    <subcellularLocation>
        <location evidence="1 7">Cell membrane</location>
        <topology evidence="1 7">Multi-pass membrane protein</topology>
    </subcellularLocation>
</comment>